<dbReference type="InterPro" id="IPR000709">
    <property type="entry name" value="Leu_Ile_Val-bd"/>
</dbReference>
<dbReference type="PROSITE" id="PS51257">
    <property type="entry name" value="PROKAR_LIPOPROTEIN"/>
    <property type="match status" value="1"/>
</dbReference>
<comment type="caution">
    <text evidence="7">The sequence shown here is derived from an EMBL/GenBank/DDBJ whole genome shotgun (WGS) entry which is preliminary data.</text>
</comment>
<dbReference type="InterPro" id="IPR051010">
    <property type="entry name" value="BCAA_transport"/>
</dbReference>
<dbReference type="GO" id="GO:0006865">
    <property type="term" value="P:amino acid transport"/>
    <property type="evidence" value="ECO:0007669"/>
    <property type="project" value="UniProtKB-KW"/>
</dbReference>
<feature type="domain" description="Leucine-binding protein" evidence="6">
    <location>
        <begin position="35"/>
        <end position="381"/>
    </location>
</feature>
<dbReference type="SUPFAM" id="SSF53822">
    <property type="entry name" value="Periplasmic binding protein-like I"/>
    <property type="match status" value="1"/>
</dbReference>
<comment type="similarity">
    <text evidence="1">Belongs to the leucine-binding protein family.</text>
</comment>
<dbReference type="PANTHER" id="PTHR30483">
    <property type="entry name" value="LEUCINE-SPECIFIC-BINDING PROTEIN"/>
    <property type="match status" value="1"/>
</dbReference>
<evidence type="ECO:0000256" key="2">
    <source>
        <dbReference type="ARBA" id="ARBA00022448"/>
    </source>
</evidence>
<evidence type="ECO:0000313" key="7">
    <source>
        <dbReference type="EMBL" id="MST49925.1"/>
    </source>
</evidence>
<evidence type="ECO:0000256" key="3">
    <source>
        <dbReference type="ARBA" id="ARBA00022729"/>
    </source>
</evidence>
<reference evidence="7 8" key="1">
    <citation type="submission" date="2019-08" db="EMBL/GenBank/DDBJ databases">
        <title>In-depth cultivation of the pig gut microbiome towards novel bacterial diversity and tailored functional studies.</title>
        <authorList>
            <person name="Wylensek D."/>
            <person name="Hitch T.C.A."/>
            <person name="Clavel T."/>
        </authorList>
    </citation>
    <scope>NUCLEOTIDE SEQUENCE [LARGE SCALE GENOMIC DNA]</scope>
    <source>
        <strain evidence="7 8">RF-GAM-744-WT-7</strain>
    </source>
</reference>
<dbReference type="AlphaFoldDB" id="A0A7K0K4G7"/>
<dbReference type="InterPro" id="IPR028082">
    <property type="entry name" value="Peripla_BP_I"/>
</dbReference>
<evidence type="ECO:0000256" key="5">
    <source>
        <dbReference type="SAM" id="SignalP"/>
    </source>
</evidence>
<organism evidence="7 8">
    <name type="scientific">Mobiluncus porci</name>
    <dbReference type="NCBI Taxonomy" id="2652278"/>
    <lineage>
        <taxon>Bacteria</taxon>
        <taxon>Bacillati</taxon>
        <taxon>Actinomycetota</taxon>
        <taxon>Actinomycetes</taxon>
        <taxon>Actinomycetales</taxon>
        <taxon>Actinomycetaceae</taxon>
        <taxon>Mobiluncus</taxon>
    </lineage>
</organism>
<dbReference type="CDD" id="cd06347">
    <property type="entry name" value="PBP1_ABC_LivK_ligand_binding-like"/>
    <property type="match status" value="1"/>
</dbReference>
<evidence type="ECO:0000313" key="8">
    <source>
        <dbReference type="Proteomes" id="UP000442535"/>
    </source>
</evidence>
<evidence type="ECO:0000256" key="1">
    <source>
        <dbReference type="ARBA" id="ARBA00010062"/>
    </source>
</evidence>
<dbReference type="PANTHER" id="PTHR30483:SF6">
    <property type="entry name" value="PERIPLASMIC BINDING PROTEIN OF ABC TRANSPORTER FOR NATURAL AMINO ACIDS"/>
    <property type="match status" value="1"/>
</dbReference>
<dbReference type="Gene3D" id="3.40.50.2300">
    <property type="match status" value="2"/>
</dbReference>
<feature type="signal peptide" evidence="5">
    <location>
        <begin position="1"/>
        <end position="24"/>
    </location>
</feature>
<dbReference type="Proteomes" id="UP000442535">
    <property type="component" value="Unassembled WGS sequence"/>
</dbReference>
<dbReference type="PRINTS" id="PR00337">
    <property type="entry name" value="LEUILEVALBP"/>
</dbReference>
<keyword evidence="8" id="KW-1185">Reference proteome</keyword>
<sequence length="392" mass="41210">MKRIMATLALATLTAAGLSACSGANTGGNAAQGDTIKVGVNYELSGAVATYGQQNVDGIEMAFDEINAAGGVNGKKIEVVKYDSKSEPAEATTLATKLMNQDKVVTMIGPATSGSFKAVIPVGNQSKVPVVSGSATADDVTVTKGKLQDFAFRTCFSDSYQGGVMAKYAFDKLGAKTAVIYKDNSSDYAKGLAENFKKTFEEAGGKITGEEAYVAGDTDFNSVLTRLKGETFDVMYIPGYYQEVGLIIKQARGLGIDSKILGGDGFDSPTLLELAGAQALNNVYFTSHYSALDASNEKLQKFITDFKAKFGEDPSSFNALGYDTAYFVAGALGNAKELTGDAVKEAMASYKGFDGVTGKFDIDPKTHDPIKTAVVINLKDGEQAAAEAYGLK</sequence>
<dbReference type="EMBL" id="VUMY01000010">
    <property type="protein sequence ID" value="MST49925.1"/>
    <property type="molecule type" value="Genomic_DNA"/>
</dbReference>
<keyword evidence="4" id="KW-0029">Amino-acid transport</keyword>
<dbReference type="Pfam" id="PF13458">
    <property type="entry name" value="Peripla_BP_6"/>
    <property type="match status" value="1"/>
</dbReference>
<accession>A0A7K0K4G7</accession>
<gene>
    <name evidence="7" type="ORF">FYJ63_06705</name>
</gene>
<evidence type="ECO:0000256" key="4">
    <source>
        <dbReference type="ARBA" id="ARBA00022970"/>
    </source>
</evidence>
<keyword evidence="2" id="KW-0813">Transport</keyword>
<keyword evidence="3 5" id="KW-0732">Signal</keyword>
<feature type="chain" id="PRO_5038710593" evidence="5">
    <location>
        <begin position="25"/>
        <end position="392"/>
    </location>
</feature>
<dbReference type="InterPro" id="IPR028081">
    <property type="entry name" value="Leu-bd"/>
</dbReference>
<name>A0A7K0K4G7_9ACTO</name>
<proteinExistence type="inferred from homology"/>
<protein>
    <submittedName>
        <fullName evidence="7">ABC transporter substrate-binding protein</fullName>
    </submittedName>
</protein>
<evidence type="ECO:0000259" key="6">
    <source>
        <dbReference type="Pfam" id="PF13458"/>
    </source>
</evidence>